<evidence type="ECO:0000313" key="3">
    <source>
        <dbReference type="Proteomes" id="UP001595952"/>
    </source>
</evidence>
<dbReference type="EMBL" id="JBHSEI010000010">
    <property type="protein sequence ID" value="MFC4639625.1"/>
    <property type="molecule type" value="Genomic_DNA"/>
</dbReference>
<comment type="caution">
    <text evidence="2">The sequence shown here is derived from an EMBL/GenBank/DDBJ whole genome shotgun (WGS) entry which is preliminary data.</text>
</comment>
<dbReference type="Proteomes" id="UP001595952">
    <property type="component" value="Unassembled WGS sequence"/>
</dbReference>
<keyword evidence="1" id="KW-0812">Transmembrane</keyword>
<proteinExistence type="predicted"/>
<feature type="transmembrane region" description="Helical" evidence="1">
    <location>
        <begin position="32"/>
        <end position="50"/>
    </location>
</feature>
<reference evidence="3" key="1">
    <citation type="journal article" date="2019" name="Int. J. Syst. Evol. Microbiol.">
        <title>The Global Catalogue of Microorganisms (GCM) 10K type strain sequencing project: providing services to taxonomists for standard genome sequencing and annotation.</title>
        <authorList>
            <consortium name="The Broad Institute Genomics Platform"/>
            <consortium name="The Broad Institute Genome Sequencing Center for Infectious Disease"/>
            <person name="Wu L."/>
            <person name="Ma J."/>
        </authorList>
    </citation>
    <scope>NUCLEOTIDE SEQUENCE [LARGE SCALE GENOMIC DNA]</scope>
    <source>
        <strain evidence="3">CCUG 55995</strain>
    </source>
</reference>
<sequence length="89" mass="10196">MSQDLLNALALPMLFSMMAGAYGYFRFPERRPALLLNLLLILLVGAYSHWRQPSQDLFNLLLLHSATVFFMLLHHVQTPVASPERINRS</sequence>
<accession>A0ABV9ID59</accession>
<evidence type="ECO:0000313" key="2">
    <source>
        <dbReference type="EMBL" id="MFC4639625.1"/>
    </source>
</evidence>
<dbReference type="RefSeq" id="WP_380062609.1">
    <property type="nucleotide sequence ID" value="NZ_JBHSEI010000010.1"/>
</dbReference>
<evidence type="ECO:0000256" key="1">
    <source>
        <dbReference type="SAM" id="Phobius"/>
    </source>
</evidence>
<feature type="transmembrane region" description="Helical" evidence="1">
    <location>
        <begin position="56"/>
        <end position="76"/>
    </location>
</feature>
<protein>
    <submittedName>
        <fullName evidence="2">Uncharacterized protein</fullName>
    </submittedName>
</protein>
<keyword evidence="1" id="KW-1133">Transmembrane helix</keyword>
<feature type="transmembrane region" description="Helical" evidence="1">
    <location>
        <begin position="6"/>
        <end position="25"/>
    </location>
</feature>
<gene>
    <name evidence="2" type="ORF">ACFO0D_14910</name>
</gene>
<keyword evidence="1" id="KW-0472">Membrane</keyword>
<name>A0ABV9ID59_9DEIO</name>
<keyword evidence="3" id="KW-1185">Reference proteome</keyword>
<organism evidence="2 3">
    <name type="scientific">Deinococcus hohokamensis</name>
    <dbReference type="NCBI Taxonomy" id="309883"/>
    <lineage>
        <taxon>Bacteria</taxon>
        <taxon>Thermotogati</taxon>
        <taxon>Deinococcota</taxon>
        <taxon>Deinococci</taxon>
        <taxon>Deinococcales</taxon>
        <taxon>Deinococcaceae</taxon>
        <taxon>Deinococcus</taxon>
    </lineage>
</organism>